<dbReference type="eggNOG" id="COG5278">
    <property type="taxonomic scope" value="Bacteria"/>
</dbReference>
<dbReference type="NCBIfam" id="TIGR00254">
    <property type="entry name" value="GGDEF"/>
    <property type="match status" value="1"/>
</dbReference>
<dbReference type="SUPFAM" id="SSF55073">
    <property type="entry name" value="Nucleotide cyclase"/>
    <property type="match status" value="1"/>
</dbReference>
<dbReference type="PANTHER" id="PTHR46663">
    <property type="entry name" value="DIGUANYLATE CYCLASE DGCT-RELATED"/>
    <property type="match status" value="1"/>
</dbReference>
<feature type="domain" description="GGDEF" evidence="2">
    <location>
        <begin position="295"/>
        <end position="428"/>
    </location>
</feature>
<dbReference type="Proteomes" id="UP000000639">
    <property type="component" value="Chromosome"/>
</dbReference>
<dbReference type="InterPro" id="IPR000160">
    <property type="entry name" value="GGDEF_dom"/>
</dbReference>
<evidence type="ECO:0000256" key="1">
    <source>
        <dbReference type="SAM" id="Phobius"/>
    </source>
</evidence>
<dbReference type="KEGG" id="pin:Ping_3077"/>
<dbReference type="SMART" id="SM00267">
    <property type="entry name" value="GGDEF"/>
    <property type="match status" value="1"/>
</dbReference>
<dbReference type="PANTHER" id="PTHR46663:SF2">
    <property type="entry name" value="GGDEF DOMAIN-CONTAINING PROTEIN"/>
    <property type="match status" value="1"/>
</dbReference>
<feature type="transmembrane region" description="Helical" evidence="1">
    <location>
        <begin position="183"/>
        <end position="205"/>
    </location>
</feature>
<dbReference type="InterPro" id="IPR052163">
    <property type="entry name" value="DGC-Regulatory_Protein"/>
</dbReference>
<dbReference type="STRING" id="357804.Ping_3077"/>
<gene>
    <name evidence="3" type="ordered locus">Ping_3077</name>
</gene>
<dbReference type="RefSeq" id="WP_011771330.1">
    <property type="nucleotide sequence ID" value="NC_008709.1"/>
</dbReference>
<dbReference type="eggNOG" id="COG2199">
    <property type="taxonomic scope" value="Bacteria"/>
</dbReference>
<sequence length="437" mass="49830">MSLRTKLSLLLVFLFVFSIGNTLFTFVLDKFGEEKLGWVIHTHEVLNSAQKLLSSMTDAETGQRGFLLTGNPDYLAPYLKGILSSEQSFNNLSGLTSDNPKQTKRLNDIKAFMEKKFIELKLTIELYQSGNTEDKRKAIEIVEQNTGKKMMDEIRLQITLFTNHEHLLLERRKADFRESRAQLTTIVIIELILFVFLGIITMFFIRERLFSPLKLLLLNAEKMERGERQNIEDILPKDEMGYLLSRFYQVSEKIYTDTEILTYEATHDALTGLANRVGIDIAIRHSIAAIAGSDRKMAVLFIDLNKFKKLNDTLGHDAGDAVLKETANRLKEALRSDDKAFRLGGDEFVIALNDLSEISHIKIVVDNILDKFKSPFIFNNDPIEISLSIGIAIAPDNSTDSEAILKFSDIAMYMAKHNKNHNYSFSDKTMLKRENDK</sequence>
<reference evidence="3 4" key="1">
    <citation type="submission" date="2007-01" db="EMBL/GenBank/DDBJ databases">
        <title>Complete sequence of Psychromonas ingrahamii 37.</title>
        <authorList>
            <consortium name="US DOE Joint Genome Institute"/>
            <person name="Copeland A."/>
            <person name="Lucas S."/>
            <person name="Lapidus A."/>
            <person name="Barry K."/>
            <person name="Detter J.C."/>
            <person name="Glavina del Rio T."/>
            <person name="Hammon N."/>
            <person name="Israni S."/>
            <person name="Dalin E."/>
            <person name="Tice H."/>
            <person name="Pitluck S."/>
            <person name="Thompson L.S."/>
            <person name="Brettin T."/>
            <person name="Bruce D."/>
            <person name="Han C."/>
            <person name="Tapia R."/>
            <person name="Schmutz J."/>
            <person name="Larimer F."/>
            <person name="Land M."/>
            <person name="Hauser L."/>
            <person name="Kyrpides N."/>
            <person name="Ivanova N."/>
            <person name="Staley J."/>
            <person name="Richardson P."/>
        </authorList>
    </citation>
    <scope>NUCLEOTIDE SEQUENCE [LARGE SCALE GENOMIC DNA]</scope>
    <source>
        <strain evidence="3 4">37</strain>
    </source>
</reference>
<dbReference type="EMBL" id="CP000510">
    <property type="protein sequence ID" value="ABM04776.1"/>
    <property type="molecule type" value="Genomic_DNA"/>
</dbReference>
<keyword evidence="4" id="KW-1185">Reference proteome</keyword>
<proteinExistence type="predicted"/>
<accession>A1SZ61</accession>
<dbReference type="InterPro" id="IPR007891">
    <property type="entry name" value="CHASE3"/>
</dbReference>
<dbReference type="Gene3D" id="6.10.340.10">
    <property type="match status" value="1"/>
</dbReference>
<keyword evidence="1" id="KW-0812">Transmembrane</keyword>
<keyword evidence="1" id="KW-0472">Membrane</keyword>
<dbReference type="InterPro" id="IPR029787">
    <property type="entry name" value="Nucleotide_cyclase"/>
</dbReference>
<evidence type="ECO:0000313" key="3">
    <source>
        <dbReference type="EMBL" id="ABM04776.1"/>
    </source>
</evidence>
<dbReference type="OrthoDB" id="766410at2"/>
<dbReference type="CDD" id="cd19410">
    <property type="entry name" value="HK9-like_sensor"/>
    <property type="match status" value="1"/>
</dbReference>
<dbReference type="AlphaFoldDB" id="A1SZ61"/>
<organism evidence="3 4">
    <name type="scientific">Psychromonas ingrahamii (strain DSM 17664 / CCUG 51855 / 37)</name>
    <dbReference type="NCBI Taxonomy" id="357804"/>
    <lineage>
        <taxon>Bacteria</taxon>
        <taxon>Pseudomonadati</taxon>
        <taxon>Pseudomonadota</taxon>
        <taxon>Gammaproteobacteria</taxon>
        <taxon>Alteromonadales</taxon>
        <taxon>Psychromonadaceae</taxon>
        <taxon>Psychromonas</taxon>
    </lineage>
</organism>
<evidence type="ECO:0000259" key="2">
    <source>
        <dbReference type="PROSITE" id="PS50887"/>
    </source>
</evidence>
<protein>
    <submittedName>
        <fullName evidence="3">Diguanylate cyclase</fullName>
    </submittedName>
</protein>
<evidence type="ECO:0000313" key="4">
    <source>
        <dbReference type="Proteomes" id="UP000000639"/>
    </source>
</evidence>
<dbReference type="Gene3D" id="3.30.70.270">
    <property type="match status" value="1"/>
</dbReference>
<dbReference type="Pfam" id="PF00990">
    <property type="entry name" value="GGDEF"/>
    <property type="match status" value="1"/>
</dbReference>
<keyword evidence="1" id="KW-1133">Transmembrane helix</keyword>
<dbReference type="CDD" id="cd01949">
    <property type="entry name" value="GGDEF"/>
    <property type="match status" value="1"/>
</dbReference>
<dbReference type="HOGENOM" id="CLU_048414_1_0_6"/>
<dbReference type="InterPro" id="IPR043128">
    <property type="entry name" value="Rev_trsase/Diguanyl_cyclase"/>
</dbReference>
<dbReference type="Pfam" id="PF05227">
    <property type="entry name" value="CHASE3"/>
    <property type="match status" value="1"/>
</dbReference>
<name>A1SZ61_PSYIN</name>
<dbReference type="PROSITE" id="PS50887">
    <property type="entry name" value="GGDEF"/>
    <property type="match status" value="1"/>
</dbReference>